<proteinExistence type="predicted"/>
<keyword evidence="1" id="KW-0812">Transmembrane</keyword>
<dbReference type="Proteomes" id="UP001589783">
    <property type="component" value="Unassembled WGS sequence"/>
</dbReference>
<keyword evidence="3" id="KW-1185">Reference proteome</keyword>
<name>A0ABV6HAV4_9ACTN</name>
<comment type="caution">
    <text evidence="2">The sequence shown here is derived from an EMBL/GenBank/DDBJ whole genome shotgun (WGS) entry which is preliminary data.</text>
</comment>
<sequence length="152" mass="16105">MIRFLLNVAVNLVSAAIAFLICYAVVPDFDISLGGFFIAVAIFTALQSLLAPFVFNIARQYASALLGGIGLVSTLLALWITTLISGALNISGASAWIASTVVVWFASAVLTWGLGFLVLRRWWDGKQEAKAENAAADAALARRDTKGGKGKN</sequence>
<evidence type="ECO:0008006" key="4">
    <source>
        <dbReference type="Google" id="ProtNLM"/>
    </source>
</evidence>
<protein>
    <recommendedName>
        <fullName evidence="4">Phage holin family protein</fullName>
    </recommendedName>
</protein>
<evidence type="ECO:0000256" key="1">
    <source>
        <dbReference type="SAM" id="Phobius"/>
    </source>
</evidence>
<dbReference type="EMBL" id="JBHLWV010000026">
    <property type="protein sequence ID" value="MFC0316009.1"/>
    <property type="molecule type" value="Genomic_DNA"/>
</dbReference>
<keyword evidence="1" id="KW-0472">Membrane</keyword>
<organism evidence="2 3">
    <name type="scientific">Gordonia phosphorivorans</name>
    <dbReference type="NCBI Taxonomy" id="1056982"/>
    <lineage>
        <taxon>Bacteria</taxon>
        <taxon>Bacillati</taxon>
        <taxon>Actinomycetota</taxon>
        <taxon>Actinomycetes</taxon>
        <taxon>Mycobacteriales</taxon>
        <taxon>Gordoniaceae</taxon>
        <taxon>Gordonia</taxon>
    </lineage>
</organism>
<keyword evidence="1" id="KW-1133">Transmembrane helix</keyword>
<gene>
    <name evidence="2" type="ORF">ACFFJD_14235</name>
</gene>
<evidence type="ECO:0000313" key="3">
    <source>
        <dbReference type="Proteomes" id="UP001589783"/>
    </source>
</evidence>
<feature type="transmembrane region" description="Helical" evidence="1">
    <location>
        <begin position="32"/>
        <end position="55"/>
    </location>
</feature>
<feature type="transmembrane region" description="Helical" evidence="1">
    <location>
        <begin position="5"/>
        <end position="26"/>
    </location>
</feature>
<feature type="transmembrane region" description="Helical" evidence="1">
    <location>
        <begin position="96"/>
        <end position="119"/>
    </location>
</feature>
<reference evidence="2 3" key="1">
    <citation type="submission" date="2024-09" db="EMBL/GenBank/DDBJ databases">
        <authorList>
            <person name="Sun Q."/>
            <person name="Mori K."/>
        </authorList>
    </citation>
    <scope>NUCLEOTIDE SEQUENCE [LARGE SCALE GENOMIC DNA]</scope>
    <source>
        <strain evidence="2 3">CCM 7957</strain>
    </source>
</reference>
<evidence type="ECO:0000313" key="2">
    <source>
        <dbReference type="EMBL" id="MFC0316009.1"/>
    </source>
</evidence>
<dbReference type="RefSeq" id="WP_382365274.1">
    <property type="nucleotide sequence ID" value="NZ_JBHLWV010000026.1"/>
</dbReference>
<accession>A0ABV6HAV4</accession>
<feature type="transmembrane region" description="Helical" evidence="1">
    <location>
        <begin position="62"/>
        <end position="84"/>
    </location>
</feature>